<feature type="signal peptide" evidence="1">
    <location>
        <begin position="1"/>
        <end position="21"/>
    </location>
</feature>
<reference evidence="2" key="2">
    <citation type="submission" date="2018-05" db="EMBL/GenBank/DDBJ databases">
        <title>OpunRS2 (Oryza punctata Reference Sequence Version 2).</title>
        <authorList>
            <person name="Zhang J."/>
            <person name="Kudrna D."/>
            <person name="Lee S."/>
            <person name="Talag J."/>
            <person name="Welchert J."/>
            <person name="Wing R.A."/>
        </authorList>
    </citation>
    <scope>NUCLEOTIDE SEQUENCE [LARGE SCALE GENOMIC DNA]</scope>
</reference>
<dbReference type="OMA" id="PACLIQR"/>
<feature type="chain" id="PRO_5002366176" description="Secreted protein" evidence="1">
    <location>
        <begin position="22"/>
        <end position="101"/>
    </location>
</feature>
<protein>
    <recommendedName>
        <fullName evidence="4">Secreted protein</fullName>
    </recommendedName>
</protein>
<name>A0A0E0LEM8_ORYPU</name>
<sequence length="101" mass="11196">MLKATWHAILAFQCSLSELSPQLLMSFWCLPSAIVTLPPGPHLSVTHESDRERDVAGPFHLLLADDDGCFASAAMAVACYPACLIQRLRPCRKLTRHRLPL</sequence>
<dbReference type="Proteomes" id="UP000026962">
    <property type="component" value="Chromosome 6"/>
</dbReference>
<proteinExistence type="predicted"/>
<keyword evidence="3" id="KW-1185">Reference proteome</keyword>
<evidence type="ECO:0000313" key="2">
    <source>
        <dbReference type="EnsemblPlants" id="OPUNC06G22330.1"/>
    </source>
</evidence>
<dbReference type="HOGENOM" id="CLU_180362_0_0_1"/>
<dbReference type="Gramene" id="OPUNC06G22330.1">
    <property type="protein sequence ID" value="OPUNC06G22330.1"/>
    <property type="gene ID" value="OPUNC06G22330"/>
</dbReference>
<evidence type="ECO:0000256" key="1">
    <source>
        <dbReference type="SAM" id="SignalP"/>
    </source>
</evidence>
<keyword evidence="1" id="KW-0732">Signal</keyword>
<reference evidence="2" key="1">
    <citation type="submission" date="2015-04" db="UniProtKB">
        <authorList>
            <consortium name="EnsemblPlants"/>
        </authorList>
    </citation>
    <scope>IDENTIFICATION</scope>
</reference>
<dbReference type="EnsemblPlants" id="OPUNC06G22330.1">
    <property type="protein sequence ID" value="OPUNC06G22330.1"/>
    <property type="gene ID" value="OPUNC06G22330"/>
</dbReference>
<organism evidence="2">
    <name type="scientific">Oryza punctata</name>
    <name type="common">Red rice</name>
    <dbReference type="NCBI Taxonomy" id="4537"/>
    <lineage>
        <taxon>Eukaryota</taxon>
        <taxon>Viridiplantae</taxon>
        <taxon>Streptophyta</taxon>
        <taxon>Embryophyta</taxon>
        <taxon>Tracheophyta</taxon>
        <taxon>Spermatophyta</taxon>
        <taxon>Magnoliopsida</taxon>
        <taxon>Liliopsida</taxon>
        <taxon>Poales</taxon>
        <taxon>Poaceae</taxon>
        <taxon>BOP clade</taxon>
        <taxon>Oryzoideae</taxon>
        <taxon>Oryzeae</taxon>
        <taxon>Oryzinae</taxon>
        <taxon>Oryza</taxon>
    </lineage>
</organism>
<dbReference type="AlphaFoldDB" id="A0A0E0LEM8"/>
<accession>A0A0E0LEM8</accession>
<evidence type="ECO:0008006" key="4">
    <source>
        <dbReference type="Google" id="ProtNLM"/>
    </source>
</evidence>
<evidence type="ECO:0000313" key="3">
    <source>
        <dbReference type="Proteomes" id="UP000026962"/>
    </source>
</evidence>